<organism evidence="1 2">
    <name type="scientific">Fusarium austroafricanum</name>
    <dbReference type="NCBI Taxonomy" id="2364996"/>
    <lineage>
        <taxon>Eukaryota</taxon>
        <taxon>Fungi</taxon>
        <taxon>Dikarya</taxon>
        <taxon>Ascomycota</taxon>
        <taxon>Pezizomycotina</taxon>
        <taxon>Sordariomycetes</taxon>
        <taxon>Hypocreomycetidae</taxon>
        <taxon>Hypocreales</taxon>
        <taxon>Nectriaceae</taxon>
        <taxon>Fusarium</taxon>
        <taxon>Fusarium concolor species complex</taxon>
    </lineage>
</organism>
<dbReference type="AlphaFoldDB" id="A0A8H4KGH7"/>
<protein>
    <submittedName>
        <fullName evidence="1">Conidial development protein fluffy</fullName>
    </submittedName>
</protein>
<dbReference type="Proteomes" id="UP000605986">
    <property type="component" value="Unassembled WGS sequence"/>
</dbReference>
<name>A0A8H4KGH7_9HYPO</name>
<dbReference type="OrthoDB" id="5095113at2759"/>
<gene>
    <name evidence="1" type="ORF">F53441_7030</name>
</gene>
<comment type="caution">
    <text evidence="1">The sequence shown here is derived from an EMBL/GenBank/DDBJ whole genome shotgun (WGS) entry which is preliminary data.</text>
</comment>
<keyword evidence="2" id="KW-1185">Reference proteome</keyword>
<sequence length="191" mass="21448">MTPLPKSSSLTSDRTMRYMALATKPTLNDFSSNVCTYDTKVLSGETLNRLTSKVNEQQGRLNQLEVILAAMRNGTDVEAVEVMSWIRIGESVGSIVSYIESKSKAVVVTERLIGANPQAKSKFIETLLDRTEWLDGTTFEADDMSRDHSTRTHSHFSYHFGNLPFSSGIKANHYPAVAQQSHDDCHRRAWY</sequence>
<evidence type="ECO:0000313" key="2">
    <source>
        <dbReference type="Proteomes" id="UP000605986"/>
    </source>
</evidence>
<proteinExistence type="predicted"/>
<evidence type="ECO:0000313" key="1">
    <source>
        <dbReference type="EMBL" id="KAF4449735.1"/>
    </source>
</evidence>
<accession>A0A8H4KGH7</accession>
<dbReference type="EMBL" id="JAADJG010000273">
    <property type="protein sequence ID" value="KAF4449735.1"/>
    <property type="molecule type" value="Genomic_DNA"/>
</dbReference>
<reference evidence="1" key="1">
    <citation type="submission" date="2020-01" db="EMBL/GenBank/DDBJ databases">
        <title>Identification and distribution of gene clusters putatively required for synthesis of sphingolipid metabolism inhibitors in phylogenetically diverse species of the filamentous fungus Fusarium.</title>
        <authorList>
            <person name="Kim H.-S."/>
            <person name="Busman M."/>
            <person name="Brown D.W."/>
            <person name="Divon H."/>
            <person name="Uhlig S."/>
            <person name="Proctor R.H."/>
        </authorList>
    </citation>
    <scope>NUCLEOTIDE SEQUENCE</scope>
    <source>
        <strain evidence="1">NRRL 53441</strain>
    </source>
</reference>